<dbReference type="Proteomes" id="UP000321960">
    <property type="component" value="Unassembled WGS sequence"/>
</dbReference>
<dbReference type="Proteomes" id="UP001156856">
    <property type="component" value="Unassembled WGS sequence"/>
</dbReference>
<name>A0A512J8E0_9HYPH</name>
<evidence type="ECO:0000313" key="3">
    <source>
        <dbReference type="Proteomes" id="UP000321960"/>
    </source>
</evidence>
<evidence type="ECO:0000313" key="1">
    <source>
        <dbReference type="EMBL" id="GEP06183.1"/>
    </source>
</evidence>
<dbReference type="EMBL" id="BJZU01000093">
    <property type="protein sequence ID" value="GEP06183.1"/>
    <property type="molecule type" value="Genomic_DNA"/>
</dbReference>
<evidence type="ECO:0000313" key="2">
    <source>
        <dbReference type="EMBL" id="GLS62963.1"/>
    </source>
</evidence>
<reference evidence="1 3" key="3">
    <citation type="submission" date="2019-07" db="EMBL/GenBank/DDBJ databases">
        <title>Whole genome shotgun sequence of Methylobacterium oxalidis NBRC 107715.</title>
        <authorList>
            <person name="Hosoyama A."/>
            <person name="Uohara A."/>
            <person name="Ohji S."/>
            <person name="Ichikawa N."/>
        </authorList>
    </citation>
    <scope>NUCLEOTIDE SEQUENCE [LARGE SCALE GENOMIC DNA]</scope>
    <source>
        <strain evidence="1 3">NBRC 107715</strain>
    </source>
</reference>
<dbReference type="RefSeq" id="WP_170267942.1">
    <property type="nucleotide sequence ID" value="NZ_BJZU01000093.1"/>
</dbReference>
<accession>A0A512J8E0</accession>
<protein>
    <submittedName>
        <fullName evidence="1">Uncharacterized protein</fullName>
    </submittedName>
</protein>
<reference evidence="4" key="2">
    <citation type="journal article" date="2019" name="Int. J. Syst. Evol. Microbiol.">
        <title>The Global Catalogue of Microorganisms (GCM) 10K type strain sequencing project: providing services to taxonomists for standard genome sequencing and annotation.</title>
        <authorList>
            <consortium name="The Broad Institute Genomics Platform"/>
            <consortium name="The Broad Institute Genome Sequencing Center for Infectious Disease"/>
            <person name="Wu L."/>
            <person name="Ma J."/>
        </authorList>
    </citation>
    <scope>NUCLEOTIDE SEQUENCE [LARGE SCALE GENOMIC DNA]</scope>
    <source>
        <strain evidence="4">NBRC 107715</strain>
    </source>
</reference>
<dbReference type="EMBL" id="BSPK01000018">
    <property type="protein sequence ID" value="GLS62963.1"/>
    <property type="molecule type" value="Genomic_DNA"/>
</dbReference>
<keyword evidence="4" id="KW-1185">Reference proteome</keyword>
<dbReference type="AlphaFoldDB" id="A0A512J8E0"/>
<comment type="caution">
    <text evidence="1">The sequence shown here is derived from an EMBL/GenBank/DDBJ whole genome shotgun (WGS) entry which is preliminary data.</text>
</comment>
<reference evidence="2" key="1">
    <citation type="journal article" date="2014" name="Int. J. Syst. Evol. Microbiol.">
        <title>Complete genome of a new Firmicutes species belonging to the dominant human colonic microbiota ('Ruminococcus bicirculans') reveals two chromosomes and a selective capacity to utilize plant glucans.</title>
        <authorList>
            <consortium name="NISC Comparative Sequencing Program"/>
            <person name="Wegmann U."/>
            <person name="Louis P."/>
            <person name="Goesmann A."/>
            <person name="Henrissat B."/>
            <person name="Duncan S.H."/>
            <person name="Flint H.J."/>
        </authorList>
    </citation>
    <scope>NUCLEOTIDE SEQUENCE</scope>
    <source>
        <strain evidence="2">NBRC 107715</strain>
    </source>
</reference>
<sequence length="54" mass="6371">MTDNDRAFLAEIKNKTSRPNRNDVKRLREILSRMRWDQIFEVKAPRGQAALRAS</sequence>
<evidence type="ECO:0000313" key="4">
    <source>
        <dbReference type="Proteomes" id="UP001156856"/>
    </source>
</evidence>
<gene>
    <name evidence="2" type="ORF">GCM10007888_13440</name>
    <name evidence="1" type="ORF">MOX02_42210</name>
</gene>
<reference evidence="2" key="4">
    <citation type="submission" date="2023-01" db="EMBL/GenBank/DDBJ databases">
        <title>Draft genome sequence of Methylobacterium oxalidis strain NBRC 107715.</title>
        <authorList>
            <person name="Sun Q."/>
            <person name="Mori K."/>
        </authorList>
    </citation>
    <scope>NUCLEOTIDE SEQUENCE</scope>
    <source>
        <strain evidence="2">NBRC 107715</strain>
    </source>
</reference>
<proteinExistence type="predicted"/>
<organism evidence="1 3">
    <name type="scientific">Methylobacterium oxalidis</name>
    <dbReference type="NCBI Taxonomy" id="944322"/>
    <lineage>
        <taxon>Bacteria</taxon>
        <taxon>Pseudomonadati</taxon>
        <taxon>Pseudomonadota</taxon>
        <taxon>Alphaproteobacteria</taxon>
        <taxon>Hyphomicrobiales</taxon>
        <taxon>Methylobacteriaceae</taxon>
        <taxon>Methylobacterium</taxon>
    </lineage>
</organism>